<dbReference type="Pfam" id="PF09299">
    <property type="entry name" value="Mu-transpos_C"/>
    <property type="match status" value="1"/>
</dbReference>
<keyword evidence="3" id="KW-1185">Reference proteome</keyword>
<dbReference type="AlphaFoldDB" id="A0A2T0AMM3"/>
<dbReference type="InterPro" id="IPR036397">
    <property type="entry name" value="RNaseH_sf"/>
</dbReference>
<evidence type="ECO:0000259" key="1">
    <source>
        <dbReference type="PROSITE" id="PS50994"/>
    </source>
</evidence>
<evidence type="ECO:0000313" key="3">
    <source>
        <dbReference type="Proteomes" id="UP000239614"/>
    </source>
</evidence>
<dbReference type="GO" id="GO:0003676">
    <property type="term" value="F:nucleic acid binding"/>
    <property type="evidence" value="ECO:0007669"/>
    <property type="project" value="InterPro"/>
</dbReference>
<dbReference type="Proteomes" id="UP000239614">
    <property type="component" value="Unassembled WGS sequence"/>
</dbReference>
<dbReference type="RefSeq" id="WP_106024674.1">
    <property type="nucleotide sequence ID" value="NZ_PVXN01000058.1"/>
</dbReference>
<gene>
    <name evidence="2" type="primary">tnsB_2</name>
    <name evidence="2" type="ORF">CPAL_23400</name>
</gene>
<dbReference type="GO" id="GO:0015074">
    <property type="term" value="P:DNA integration"/>
    <property type="evidence" value="ECO:0007669"/>
    <property type="project" value="InterPro"/>
</dbReference>
<name>A0A2T0AMM3_9CLOT</name>
<protein>
    <submittedName>
        <fullName evidence="2">Transposon Tn7 transposition protein TnsB</fullName>
    </submittedName>
</protein>
<dbReference type="PROSITE" id="PS50994">
    <property type="entry name" value="INTEGRASE"/>
    <property type="match status" value="1"/>
</dbReference>
<dbReference type="Gene3D" id="3.30.420.10">
    <property type="entry name" value="Ribonuclease H-like superfamily/Ribonuclease H"/>
    <property type="match status" value="1"/>
</dbReference>
<accession>A0A2T0AMM3</accession>
<dbReference type="InterPro" id="IPR001584">
    <property type="entry name" value="Integrase_cat-core"/>
</dbReference>
<dbReference type="InterPro" id="IPR012337">
    <property type="entry name" value="RNaseH-like_sf"/>
</dbReference>
<feature type="domain" description="Integrase catalytic" evidence="1">
    <location>
        <begin position="276"/>
        <end position="494"/>
    </location>
</feature>
<dbReference type="SUPFAM" id="SSF53098">
    <property type="entry name" value="Ribonuclease H-like"/>
    <property type="match status" value="1"/>
</dbReference>
<dbReference type="EMBL" id="PVXN01000058">
    <property type="protein sequence ID" value="PRR70119.1"/>
    <property type="molecule type" value="Genomic_DNA"/>
</dbReference>
<comment type="caution">
    <text evidence="2">The sequence shown here is derived from an EMBL/GenBank/DDBJ whole genome shotgun (WGS) entry which is preliminary data.</text>
</comment>
<sequence length="712" mass="83754">MDKFYVNDLFQVVDNENIEDGAIKRILWIEEDYTYCFIIDISSPKALPEIVHINDLHTKLENSKIIRVNSDPYFKNVDKENNSEGYKARIGKAIKVINLIAREDNEPDIYNESTRGNLVKKAIKQLNISKPSIYKYLRRYWQGGKRDTALLPHYDVCGLKGKEKRITGAKRGRPNKNEQIQGINIDKNIETIFKSSIKKWYNNPKQIKLSKVYQLMLEKYFSVNGNLFPEGKYPTMGQFYYWYHKLKDEVNEKKRRFSDKYYNLNNRPLLSNTNSEVFGPGSRFEIDASYSKVYLVSRLDRNQVIGKAVVYLIVDVFSRMITGLYVGFENPSWTAASMALANMVEDKVAFCKRYGIDITEDQWPCKYVPSIILADKGEFKWHMPESLAENLNITIENTASSRPDMKPNVERGFGIIRSHFEFLLDGVVTKKIRERGEKDHRTEAIIDIYQFTQIVINIVLYMNNHRWIDSYNLTKEMIEDGVRPIPIELWNYGIENCSGKLMSVQEDIFKFNLLSKETVTICREGVRFIGLYYYFENQKYNDLILKAGVSGSKKIEIRYDKRDISYIYIYDHETRTIERAALLGKSKQYEGMSYDEVKEVMSNYRLQKSKYEHEQIQANIYLNRQIQNIMGKAKDMSGRTVEKHNKRLKVSDMKEHRKEEKERVRKEEKFVFLNQENENIQNIEKPKTDVIAEYYSNDNIGEILKEIMEEKE</sequence>
<dbReference type="InterPro" id="IPR015378">
    <property type="entry name" value="Transposase-like_Mu_C"/>
</dbReference>
<dbReference type="OrthoDB" id="501284at2"/>
<organism evidence="2 3">
    <name type="scientific">Clostridium thermopalmarium DSM 5974</name>
    <dbReference type="NCBI Taxonomy" id="1121340"/>
    <lineage>
        <taxon>Bacteria</taxon>
        <taxon>Bacillati</taxon>
        <taxon>Bacillota</taxon>
        <taxon>Clostridia</taxon>
        <taxon>Eubacteriales</taxon>
        <taxon>Clostridiaceae</taxon>
        <taxon>Clostridium</taxon>
    </lineage>
</organism>
<proteinExistence type="predicted"/>
<reference evidence="2 3" key="1">
    <citation type="submission" date="2018-03" db="EMBL/GenBank/DDBJ databases">
        <title>Genome sequence of Clostridium thermopalmarium DSM 5974.</title>
        <authorList>
            <person name="Poehlein A."/>
            <person name="Daniel R."/>
        </authorList>
    </citation>
    <scope>NUCLEOTIDE SEQUENCE [LARGE SCALE GENOMIC DNA]</scope>
    <source>
        <strain evidence="2 3">DSM 5974</strain>
    </source>
</reference>
<evidence type="ECO:0000313" key="2">
    <source>
        <dbReference type="EMBL" id="PRR70119.1"/>
    </source>
</evidence>